<accession>A0ABW8NP30</accession>
<keyword evidence="2" id="KW-1185">Reference proteome</keyword>
<evidence type="ECO:0000313" key="2">
    <source>
        <dbReference type="Proteomes" id="UP001620597"/>
    </source>
</evidence>
<dbReference type="RefSeq" id="WP_416207528.1">
    <property type="nucleotide sequence ID" value="NZ_JBBKTX010000041.1"/>
</dbReference>
<evidence type="ECO:0000313" key="1">
    <source>
        <dbReference type="EMBL" id="MFK4754744.1"/>
    </source>
</evidence>
<gene>
    <name evidence="1" type="ORF">WG929_20285</name>
</gene>
<sequence>MQFTAERLRERETKRCPFQTRADNTQATTDTPELFLACCFISAFYEYSSLKIISNQPPDKQESLLSISDKTATFNQHQRHFKPRNTNLRRLLQKIMAKTAFYYDFFAWGDQKRLKNL</sequence>
<protein>
    <submittedName>
        <fullName evidence="1">Uncharacterized protein</fullName>
    </submittedName>
</protein>
<dbReference type="Proteomes" id="UP001620597">
    <property type="component" value="Unassembled WGS sequence"/>
</dbReference>
<proteinExistence type="predicted"/>
<reference evidence="1 2" key="1">
    <citation type="submission" date="2024-03" db="EMBL/GenBank/DDBJ databases">
        <title>High-quality draft genome sequence of Oceanobacter sp. wDCs-4.</title>
        <authorList>
            <person name="Dong C."/>
        </authorList>
    </citation>
    <scope>NUCLEOTIDE SEQUENCE [LARGE SCALE GENOMIC DNA]</scope>
    <source>
        <strain evidence="2">wDCs-4</strain>
    </source>
</reference>
<dbReference type="EMBL" id="JBBKTX010000041">
    <property type="protein sequence ID" value="MFK4754744.1"/>
    <property type="molecule type" value="Genomic_DNA"/>
</dbReference>
<comment type="caution">
    <text evidence="1">The sequence shown here is derived from an EMBL/GenBank/DDBJ whole genome shotgun (WGS) entry which is preliminary data.</text>
</comment>
<organism evidence="1 2">
    <name type="scientific">Oceanobacter antarcticus</name>
    <dbReference type="NCBI Taxonomy" id="3133425"/>
    <lineage>
        <taxon>Bacteria</taxon>
        <taxon>Pseudomonadati</taxon>
        <taxon>Pseudomonadota</taxon>
        <taxon>Gammaproteobacteria</taxon>
        <taxon>Oceanospirillales</taxon>
        <taxon>Oceanospirillaceae</taxon>
        <taxon>Oceanobacter</taxon>
    </lineage>
</organism>
<name>A0ABW8NP30_9GAMM</name>